<gene>
    <name evidence="2" type="ORF">H8S56_14215</name>
</gene>
<proteinExistence type="predicted"/>
<dbReference type="GO" id="GO:0005524">
    <property type="term" value="F:ATP binding"/>
    <property type="evidence" value="ECO:0007669"/>
    <property type="project" value="UniProtKB-KW"/>
</dbReference>
<dbReference type="Proteomes" id="UP000660131">
    <property type="component" value="Unassembled WGS sequence"/>
</dbReference>
<accession>A0ABR7BG80</accession>
<comment type="caution">
    <text evidence="2">The sequence shown here is derived from an EMBL/GenBank/DDBJ whole genome shotgun (WGS) entry which is preliminary data.</text>
</comment>
<name>A0ABR7BG80_9PSED</name>
<dbReference type="InterPro" id="IPR007421">
    <property type="entry name" value="Schlafen_AlbA_2_dom"/>
</dbReference>
<dbReference type="InterPro" id="IPR038461">
    <property type="entry name" value="Schlafen_AlbA_2_dom_sf"/>
</dbReference>
<keyword evidence="2" id="KW-0547">Nucleotide-binding</keyword>
<dbReference type="Pfam" id="PF04326">
    <property type="entry name" value="SLFN_AlbA_2"/>
    <property type="match status" value="1"/>
</dbReference>
<feature type="domain" description="Schlafen AlbA-2" evidence="1">
    <location>
        <begin position="15"/>
        <end position="142"/>
    </location>
</feature>
<evidence type="ECO:0000313" key="2">
    <source>
        <dbReference type="EMBL" id="MBC3956163.1"/>
    </source>
</evidence>
<reference evidence="2 3" key="1">
    <citation type="submission" date="2020-08" db="EMBL/GenBank/DDBJ databases">
        <title>Putative novel bacterial strains isolated from necrotic wheat leaf tissues caused by Xanthomonas translucens.</title>
        <authorList>
            <person name="Tambong J.T."/>
        </authorList>
    </citation>
    <scope>NUCLEOTIDE SEQUENCE [LARGE SCALE GENOMIC DNA]</scope>
    <source>
        <strain evidence="2 3">DOAB 1067</strain>
    </source>
</reference>
<organism evidence="2 3">
    <name type="scientific">Pseudomonas triticifolii</name>
    <dbReference type="NCBI Taxonomy" id="2762592"/>
    <lineage>
        <taxon>Bacteria</taxon>
        <taxon>Pseudomonadati</taxon>
        <taxon>Pseudomonadota</taxon>
        <taxon>Gammaproteobacteria</taxon>
        <taxon>Pseudomonadales</taxon>
        <taxon>Pseudomonadaceae</taxon>
        <taxon>Pseudomonas</taxon>
    </lineage>
</organism>
<dbReference type="Gene3D" id="3.30.950.30">
    <property type="entry name" value="Schlafen, AAA domain"/>
    <property type="match status" value="1"/>
</dbReference>
<protein>
    <submittedName>
        <fullName evidence="2">ATP-binding protein</fullName>
    </submittedName>
</protein>
<keyword evidence="3" id="KW-1185">Reference proteome</keyword>
<evidence type="ECO:0000259" key="1">
    <source>
        <dbReference type="Pfam" id="PF04326"/>
    </source>
</evidence>
<sequence length="387" mass="43886">MDDAALISFLLEIGEGTVVDYKYEYSLRGAGIGYKANILKDFLAFANTRRTTPAYILVGIEDGTREVIGIDPDGDQGDADMQQFLISNVNRPIRFSYRTVNYACKILGLYTIEAQPRPFHAKKRLADVEPHHVYIRRGSSNGLASLDEIARMGLEDVEVISKGAPNISVTPVDLTGRRLESFNIDYVQYRLEWKSYYPKLGKTTWWDKTVMGVTEPINEDYFWERAQFIQEKVASFGFRLELRNPSSESVRALRVEISVPAGSEDFRLSTRKGLRSRPLHKAWIDFPYPRIDVDPTAVKASLGQNKDTFSAVFDADIVRAGEVLQTEELFLVMPFESLSCIQISYIAADMPGFVYLTLPVSVKLVREGLSLEVMKNRGDYLKVDWPY</sequence>
<dbReference type="EMBL" id="JACONV010000009">
    <property type="protein sequence ID" value="MBC3956163.1"/>
    <property type="molecule type" value="Genomic_DNA"/>
</dbReference>
<dbReference type="RefSeq" id="WP_187518993.1">
    <property type="nucleotide sequence ID" value="NZ_JACONV010000009.1"/>
</dbReference>
<keyword evidence="2" id="KW-0067">ATP-binding</keyword>
<evidence type="ECO:0000313" key="3">
    <source>
        <dbReference type="Proteomes" id="UP000660131"/>
    </source>
</evidence>